<protein>
    <submittedName>
        <fullName evidence="2">PspA/IM30 family protein</fullName>
    </submittedName>
</protein>
<accession>A0ABX2CMF0</accession>
<reference evidence="2" key="1">
    <citation type="submission" date="2020-05" db="EMBL/GenBank/DDBJ databases">
        <title>Nod-independent and nitrogen-fixing Bradyrhizobium aeschynomene sp. nov. isolated from nodules of Aeschynomene indica.</title>
        <authorList>
            <person name="Zhang Z."/>
        </authorList>
    </citation>
    <scope>NUCLEOTIDE SEQUENCE</scope>
    <source>
        <strain evidence="2">83012</strain>
    </source>
</reference>
<evidence type="ECO:0000256" key="1">
    <source>
        <dbReference type="ARBA" id="ARBA00043985"/>
    </source>
</evidence>
<dbReference type="EMBL" id="JABFDN010000017">
    <property type="protein sequence ID" value="NPU69376.1"/>
    <property type="molecule type" value="Genomic_DNA"/>
</dbReference>
<evidence type="ECO:0000313" key="3">
    <source>
        <dbReference type="Proteomes" id="UP000886476"/>
    </source>
</evidence>
<dbReference type="InterPro" id="IPR007157">
    <property type="entry name" value="PspA_VIPP1"/>
</dbReference>
<dbReference type="PANTHER" id="PTHR31088">
    <property type="entry name" value="MEMBRANE-ASSOCIATED PROTEIN VIPP1, CHLOROPLASTIC"/>
    <property type="match status" value="1"/>
</dbReference>
<sequence length="389" mass="42424">MFLMAASPYDQAVRYRLLLSPEARHAVEATFADYARMMDMLDEIASAKGIGANLVALHGHAYDPIRKATRLPSRLVTLGLRDRAAYRAASNPRLPLDDRLVNVRDAGTLSLGTALGRVTIPFEVTGYAAGWTHATPAQLVRTDHGDLEIHFGVIAASRQHISPRKDNVMLAEHAPAPDTLLSRAGRLIAGIAYGAIDKAEDNNKVALVKQAIREIEQAERDQRDGLAAARAEEYRLNARRAEIERETAALAEQIQVAIGENRDDLARAGIARQMDLEAQFEVLSKAIDENAERVDAVLTSLRAILSSLQDAQARLAELERSEVLAKQPKAAARKTEDVGLAKATRASRAIARATGVPEGIPPSPDIDELSKLKRDKDIAERLARLKAQN</sequence>
<dbReference type="RefSeq" id="WP_172114434.1">
    <property type="nucleotide sequence ID" value="NZ_JABFDN010000017.1"/>
</dbReference>
<dbReference type="Proteomes" id="UP000886476">
    <property type="component" value="Unassembled WGS sequence"/>
</dbReference>
<evidence type="ECO:0000313" key="2">
    <source>
        <dbReference type="EMBL" id="NPU69376.1"/>
    </source>
</evidence>
<gene>
    <name evidence="2" type="ORF">HL667_30535</name>
</gene>
<comment type="caution">
    <text evidence="2">The sequence shown here is derived from an EMBL/GenBank/DDBJ whole genome shotgun (WGS) entry which is preliminary data.</text>
</comment>
<name>A0ABX2CMF0_9BRAD</name>
<dbReference type="PANTHER" id="PTHR31088:SF6">
    <property type="entry name" value="PHAGE SHOCK PROTEIN A"/>
    <property type="match status" value="1"/>
</dbReference>
<organism evidence="2 3">
    <name type="scientific">Bradyrhizobium aeschynomenes</name>
    <dbReference type="NCBI Taxonomy" id="2734909"/>
    <lineage>
        <taxon>Bacteria</taxon>
        <taxon>Pseudomonadati</taxon>
        <taxon>Pseudomonadota</taxon>
        <taxon>Alphaproteobacteria</taxon>
        <taxon>Hyphomicrobiales</taxon>
        <taxon>Nitrobacteraceae</taxon>
        <taxon>Bradyrhizobium</taxon>
    </lineage>
</organism>
<keyword evidence="3" id="KW-1185">Reference proteome</keyword>
<proteinExistence type="inferred from homology"/>
<comment type="similarity">
    <text evidence="1">Belongs to the PspA/Vipp/IM30 family.</text>
</comment>